<comment type="caution">
    <text evidence="2">The sequence shown here is derived from an EMBL/GenBank/DDBJ whole genome shotgun (WGS) entry which is preliminary data.</text>
</comment>
<protein>
    <submittedName>
        <fullName evidence="2">Uncharacterized protein</fullName>
    </submittedName>
</protein>
<gene>
    <name evidence="1" type="ORF">OVA965_LOCUS31424</name>
    <name evidence="2" type="ORF">TMI583_LOCUS32251</name>
</gene>
<name>A0A8S2RLK5_9BILA</name>
<accession>A0A8S2RLK5</accession>
<sequence>MNSTPTETNTTKKHEDGYISAERKLPKAGYNHDTFRVMYKDYDEDIDCGIAELLLEIWRFGLSTHNSCECHGDFNEIWIQFASEDDLMAFVNAVAEDYKMDELKFNHVFPRFRYGIQIVDDNEDYLENDEPIHKGDRPCYAPFGYSISFNRDHYPMVLNQIKKAKEKASLA</sequence>
<dbReference type="AlphaFoldDB" id="A0A8S2RLK5"/>
<evidence type="ECO:0000313" key="1">
    <source>
        <dbReference type="EMBL" id="CAF1365302.1"/>
    </source>
</evidence>
<dbReference type="Proteomes" id="UP000682733">
    <property type="component" value="Unassembled WGS sequence"/>
</dbReference>
<dbReference type="EMBL" id="CAJOBA010045277">
    <property type="protein sequence ID" value="CAF4174834.1"/>
    <property type="molecule type" value="Genomic_DNA"/>
</dbReference>
<proteinExistence type="predicted"/>
<organism evidence="2 3">
    <name type="scientific">Didymodactylos carnosus</name>
    <dbReference type="NCBI Taxonomy" id="1234261"/>
    <lineage>
        <taxon>Eukaryota</taxon>
        <taxon>Metazoa</taxon>
        <taxon>Spiralia</taxon>
        <taxon>Gnathifera</taxon>
        <taxon>Rotifera</taxon>
        <taxon>Eurotatoria</taxon>
        <taxon>Bdelloidea</taxon>
        <taxon>Philodinida</taxon>
        <taxon>Philodinidae</taxon>
        <taxon>Didymodactylos</taxon>
    </lineage>
</organism>
<reference evidence="2" key="1">
    <citation type="submission" date="2021-02" db="EMBL/GenBank/DDBJ databases">
        <authorList>
            <person name="Nowell W R."/>
        </authorList>
    </citation>
    <scope>NUCLEOTIDE SEQUENCE</scope>
</reference>
<dbReference type="Proteomes" id="UP000677228">
    <property type="component" value="Unassembled WGS sequence"/>
</dbReference>
<dbReference type="EMBL" id="CAJNOK010023623">
    <property type="protein sequence ID" value="CAF1365302.1"/>
    <property type="molecule type" value="Genomic_DNA"/>
</dbReference>
<evidence type="ECO:0000313" key="2">
    <source>
        <dbReference type="EMBL" id="CAF4174834.1"/>
    </source>
</evidence>
<evidence type="ECO:0000313" key="3">
    <source>
        <dbReference type="Proteomes" id="UP000682733"/>
    </source>
</evidence>